<reference evidence="7 8" key="1">
    <citation type="submission" date="2016-06" db="EMBL/GenBank/DDBJ databases">
        <title>Respiratory ammonification of nitrate coupled to the oxidation of elemental sulfur in deep-sea autotrophic thermophilic bacteria.</title>
        <authorList>
            <person name="Slobodkina G.B."/>
            <person name="Mardanov A.V."/>
            <person name="Ravin N.V."/>
            <person name="Frolova A.A."/>
            <person name="Viryasiv M.B."/>
            <person name="Chernyh N.A."/>
            <person name="Bonch-Osmolovskaya E.A."/>
            <person name="Slobodkin A.I."/>
        </authorList>
    </citation>
    <scope>NUCLEOTIDE SEQUENCE [LARGE SCALE GENOMIC DNA]</scope>
    <source>
        <strain evidence="7 8">S69</strain>
    </source>
</reference>
<dbReference type="AlphaFoldDB" id="A0A1B9F8G7"/>
<dbReference type="STRING" id="1156395.DBT_0533"/>
<name>A0A1B9F8G7_9BACT</name>
<dbReference type="Gene3D" id="3.40.50.150">
    <property type="entry name" value="Vaccinia Virus protein VP39"/>
    <property type="match status" value="1"/>
</dbReference>
<sequence length="398" mass="46097">MEAKQAQKLFESLFDNDDPGILIKYWDGSSQRLGGEELKATISIKNPKVIDAIISDLSLGFGEAYMRGELEVEGDLGTLLYLAYSRDFFSRVSLGKKVRLCWLKFRGRHGINQCKRDIKTHYDRGNQFYRLWLDQDMNYSCAYFKTPDDSLEQAQLNKNLHVLHKLQLSPGERLLDIGCGWGALIRIASERFGAKAVGLTLSHEQMEYGKKLIEEKGLQDRCEMRLQDYREVSRKEFGTFDKLVSVGMFEHVGREKYKIFFKRAFDFLKDEGLFLLHTISRMKPADTDPWICTYIFPGGYIPAIGQVLEAAYDAGFKLIDIEDLRRHYDLTLGHWLRRFEAAKDEIEAMKGEEFVRMWRLYLIGSQMSFRAGGMYVSQFLFSKGDVPGLPLTRKWMHC</sequence>
<proteinExistence type="inferred from homology"/>
<keyword evidence="2" id="KW-0489">Methyltransferase</keyword>
<evidence type="ECO:0000259" key="6">
    <source>
        <dbReference type="Pfam" id="PF25371"/>
    </source>
</evidence>
<dbReference type="InterPro" id="IPR029063">
    <property type="entry name" value="SAM-dependent_MTases_sf"/>
</dbReference>
<keyword evidence="3" id="KW-0808">Transferase</keyword>
<dbReference type="PANTHER" id="PTHR43667:SF1">
    <property type="entry name" value="CYCLOPROPANE-FATTY-ACYL-PHOSPHOLIPID SYNTHASE"/>
    <property type="match status" value="1"/>
</dbReference>
<dbReference type="PIRSF" id="PIRSF003085">
    <property type="entry name" value="CMAS"/>
    <property type="match status" value="1"/>
</dbReference>
<keyword evidence="8" id="KW-1185">Reference proteome</keyword>
<dbReference type="PATRIC" id="fig|1156395.6.peg.542"/>
<dbReference type="Pfam" id="PF25371">
    <property type="entry name" value="DUF7884"/>
    <property type="match status" value="1"/>
</dbReference>
<dbReference type="GO" id="GO:0032259">
    <property type="term" value="P:methylation"/>
    <property type="evidence" value="ECO:0007669"/>
    <property type="project" value="UniProtKB-KW"/>
</dbReference>
<evidence type="ECO:0000313" key="8">
    <source>
        <dbReference type="Proteomes" id="UP000093080"/>
    </source>
</evidence>
<dbReference type="OrthoDB" id="9782855at2"/>
<dbReference type="InterPro" id="IPR003333">
    <property type="entry name" value="CMAS"/>
</dbReference>
<evidence type="ECO:0000256" key="2">
    <source>
        <dbReference type="ARBA" id="ARBA00022603"/>
    </source>
</evidence>
<dbReference type="PANTHER" id="PTHR43667">
    <property type="entry name" value="CYCLOPROPANE-FATTY-ACYL-PHOSPHOLIPID SYNTHASE"/>
    <property type="match status" value="1"/>
</dbReference>
<keyword evidence="4" id="KW-0949">S-adenosyl-L-methionine</keyword>
<evidence type="ECO:0000256" key="4">
    <source>
        <dbReference type="ARBA" id="ARBA00022691"/>
    </source>
</evidence>
<evidence type="ECO:0000256" key="1">
    <source>
        <dbReference type="ARBA" id="ARBA00010815"/>
    </source>
</evidence>
<organism evidence="7 8">
    <name type="scientific">Dissulfuribacter thermophilus</name>
    <dbReference type="NCBI Taxonomy" id="1156395"/>
    <lineage>
        <taxon>Bacteria</taxon>
        <taxon>Pseudomonadati</taxon>
        <taxon>Thermodesulfobacteriota</taxon>
        <taxon>Dissulfuribacteria</taxon>
        <taxon>Dissulfuribacterales</taxon>
        <taxon>Dissulfuribacteraceae</taxon>
        <taxon>Dissulfuribacter</taxon>
    </lineage>
</organism>
<evidence type="ECO:0000313" key="7">
    <source>
        <dbReference type="EMBL" id="OCC16071.1"/>
    </source>
</evidence>
<evidence type="ECO:0000256" key="3">
    <source>
        <dbReference type="ARBA" id="ARBA00022679"/>
    </source>
</evidence>
<dbReference type="CDD" id="cd02440">
    <property type="entry name" value="AdoMet_MTases"/>
    <property type="match status" value="1"/>
</dbReference>
<dbReference type="SUPFAM" id="SSF53335">
    <property type="entry name" value="S-adenosyl-L-methionine-dependent methyltransferases"/>
    <property type="match status" value="1"/>
</dbReference>
<evidence type="ECO:0000256" key="5">
    <source>
        <dbReference type="ARBA" id="ARBA00023098"/>
    </source>
</evidence>
<dbReference type="Pfam" id="PF02353">
    <property type="entry name" value="CMAS"/>
    <property type="match status" value="1"/>
</dbReference>
<keyword evidence="5" id="KW-0443">Lipid metabolism</keyword>
<dbReference type="GO" id="GO:0008610">
    <property type="term" value="P:lipid biosynthetic process"/>
    <property type="evidence" value="ECO:0007669"/>
    <property type="project" value="InterPro"/>
</dbReference>
<dbReference type="InterPro" id="IPR050723">
    <property type="entry name" value="CFA/CMAS"/>
</dbReference>
<dbReference type="InterPro" id="IPR057206">
    <property type="entry name" value="DUF7884"/>
</dbReference>
<dbReference type="Proteomes" id="UP000093080">
    <property type="component" value="Unassembled WGS sequence"/>
</dbReference>
<accession>A0A1B9F8G7</accession>
<dbReference type="EMBL" id="MAGO01000002">
    <property type="protein sequence ID" value="OCC16071.1"/>
    <property type="molecule type" value="Genomic_DNA"/>
</dbReference>
<comment type="similarity">
    <text evidence="1">Belongs to the CFA/CMAS family.</text>
</comment>
<dbReference type="RefSeq" id="WP_067616109.1">
    <property type="nucleotide sequence ID" value="NZ_MAGO01000002.1"/>
</dbReference>
<protein>
    <submittedName>
        <fullName evidence="7">Cyclopropane-fatty-acyl-phospholipid synthase</fullName>
    </submittedName>
</protein>
<dbReference type="GO" id="GO:0008168">
    <property type="term" value="F:methyltransferase activity"/>
    <property type="evidence" value="ECO:0007669"/>
    <property type="project" value="UniProtKB-KW"/>
</dbReference>
<gene>
    <name evidence="7" type="ORF">DBT_0533</name>
</gene>
<comment type="caution">
    <text evidence="7">The sequence shown here is derived from an EMBL/GenBank/DDBJ whole genome shotgun (WGS) entry which is preliminary data.</text>
</comment>
<feature type="domain" description="DUF7884" evidence="6">
    <location>
        <begin position="9"/>
        <end position="86"/>
    </location>
</feature>